<dbReference type="Pfam" id="PF09356">
    <property type="entry name" value="Phage_BR0599"/>
    <property type="match status" value="1"/>
</dbReference>
<dbReference type="InterPro" id="IPR018964">
    <property type="entry name" value="Phage_phiJL001_Gp84_C"/>
</dbReference>
<protein>
    <recommendedName>
        <fullName evidence="1">Bacteriophage phiJL001 Gp84 C-terminal domain-containing protein</fullName>
    </recommendedName>
</protein>
<dbReference type="InterPro" id="IPR011928">
    <property type="entry name" value="Phage_phiJL001_Gp84"/>
</dbReference>
<comment type="caution">
    <text evidence="2">The sequence shown here is derived from an EMBL/GenBank/DDBJ whole genome shotgun (WGS) entry which is preliminary data.</text>
</comment>
<reference evidence="2 3" key="1">
    <citation type="submission" date="2017-05" db="EMBL/GenBank/DDBJ databases">
        <authorList>
            <person name="Varghese N."/>
            <person name="Submissions S."/>
        </authorList>
    </citation>
    <scope>NUCLEOTIDE SEQUENCE [LARGE SCALE GENOMIC DNA]</scope>
    <source>
        <strain evidence="2 3">DSM 29734</strain>
    </source>
</reference>
<proteinExistence type="predicted"/>
<name>A0ABY1NJF0_9RHOB</name>
<keyword evidence="3" id="KW-1185">Reference proteome</keyword>
<dbReference type="NCBIfam" id="TIGR02218">
    <property type="entry name" value="phg_TIGR02218"/>
    <property type="match status" value="1"/>
</dbReference>
<evidence type="ECO:0000259" key="1">
    <source>
        <dbReference type="Pfam" id="PF09356"/>
    </source>
</evidence>
<dbReference type="Pfam" id="PF09931">
    <property type="entry name" value="Phage_phiJL001_Gp84_N"/>
    <property type="match status" value="1"/>
</dbReference>
<evidence type="ECO:0000313" key="3">
    <source>
        <dbReference type="Proteomes" id="UP001157961"/>
    </source>
</evidence>
<organism evidence="2 3">
    <name type="scientific">Shimia sagamensis</name>
    <dbReference type="NCBI Taxonomy" id="1566352"/>
    <lineage>
        <taxon>Bacteria</taxon>
        <taxon>Pseudomonadati</taxon>
        <taxon>Pseudomonadota</taxon>
        <taxon>Alphaproteobacteria</taxon>
        <taxon>Rhodobacterales</taxon>
        <taxon>Roseobacteraceae</taxon>
    </lineage>
</organism>
<dbReference type="RefSeq" id="WP_283425012.1">
    <property type="nucleotide sequence ID" value="NZ_FXTY01000002.1"/>
</dbReference>
<gene>
    <name evidence="2" type="ORF">SAMN06265373_102257</name>
</gene>
<dbReference type="Proteomes" id="UP001157961">
    <property type="component" value="Unassembled WGS sequence"/>
</dbReference>
<evidence type="ECO:0000313" key="2">
    <source>
        <dbReference type="EMBL" id="SMP11377.1"/>
    </source>
</evidence>
<feature type="domain" description="Bacteriophage phiJL001 Gp84 C-terminal" evidence="1">
    <location>
        <begin position="194"/>
        <end position="277"/>
    </location>
</feature>
<dbReference type="EMBL" id="FXTY01000002">
    <property type="protein sequence ID" value="SMP11377.1"/>
    <property type="molecule type" value="Genomic_DNA"/>
</dbReference>
<sequence>MAFQENLLAHLQTGATTVARAWGITRKDGVKLGFTDHDCDLAFDGFQFRAATGLTASAIEQGTGLSVDNAEAVGMLSDAAVTDEDIEAGLLDDAEVVAWMVNWANESERSVLFRGSLGEIKRAGGAFIAELRGLSEKLNVPRGRVYQKPCTAVLGDPSCRFDVSTSGFQVQTSVEQVDQRRLFDCGALAGFEMGWFTRGQLRVVSGSAQGAQGLIKRDWVAEQGARRVELWEDLRVELQAGDEVLLIAGCDKRVSTCRMKFSNLLNFQGFPDIPGEDWITSYPRRSGGNTGGSLR</sequence>
<accession>A0ABY1NJF0</accession>